<feature type="transmembrane region" description="Helical" evidence="1">
    <location>
        <begin position="225"/>
        <end position="247"/>
    </location>
</feature>
<keyword evidence="2" id="KW-0732">Signal</keyword>
<keyword evidence="1" id="KW-0472">Membrane</keyword>
<keyword evidence="1" id="KW-0812">Transmembrane</keyword>
<reference evidence="3" key="1">
    <citation type="submission" date="2021-02" db="EMBL/GenBank/DDBJ databases">
        <authorList>
            <person name="Dougan E. K."/>
            <person name="Rhodes N."/>
            <person name="Thang M."/>
            <person name="Chan C."/>
        </authorList>
    </citation>
    <scope>NUCLEOTIDE SEQUENCE</scope>
</reference>
<organism evidence="3 4">
    <name type="scientific">Symbiodinium pilosum</name>
    <name type="common">Dinoflagellate</name>
    <dbReference type="NCBI Taxonomy" id="2952"/>
    <lineage>
        <taxon>Eukaryota</taxon>
        <taxon>Sar</taxon>
        <taxon>Alveolata</taxon>
        <taxon>Dinophyceae</taxon>
        <taxon>Suessiales</taxon>
        <taxon>Symbiodiniaceae</taxon>
        <taxon>Symbiodinium</taxon>
    </lineage>
</organism>
<feature type="transmembrane region" description="Helical" evidence="1">
    <location>
        <begin position="58"/>
        <end position="81"/>
    </location>
</feature>
<keyword evidence="4" id="KW-1185">Reference proteome</keyword>
<evidence type="ECO:0000313" key="3">
    <source>
        <dbReference type="EMBL" id="CAE7195460.1"/>
    </source>
</evidence>
<dbReference type="AlphaFoldDB" id="A0A812J0G2"/>
<keyword evidence="1" id="KW-1133">Transmembrane helix</keyword>
<feature type="chain" id="PRO_5032956954" description="ABC transmembrane type-1 domain-containing protein" evidence="2">
    <location>
        <begin position="23"/>
        <end position="418"/>
    </location>
</feature>
<feature type="transmembrane region" description="Helical" evidence="1">
    <location>
        <begin position="200"/>
        <end position="219"/>
    </location>
</feature>
<evidence type="ECO:0008006" key="5">
    <source>
        <dbReference type="Google" id="ProtNLM"/>
    </source>
</evidence>
<evidence type="ECO:0000313" key="4">
    <source>
        <dbReference type="Proteomes" id="UP000649617"/>
    </source>
</evidence>
<dbReference type="Proteomes" id="UP000649617">
    <property type="component" value="Unassembled WGS sequence"/>
</dbReference>
<accession>A0A812J0G2</accession>
<dbReference type="EMBL" id="CAJNIZ010001614">
    <property type="protein sequence ID" value="CAE7195460.1"/>
    <property type="molecule type" value="Genomic_DNA"/>
</dbReference>
<comment type="caution">
    <text evidence="3">The sequence shown here is derived from an EMBL/GenBank/DDBJ whole genome shotgun (WGS) entry which is preliminary data.</text>
</comment>
<proteinExistence type="predicted"/>
<feature type="signal peptide" evidence="2">
    <location>
        <begin position="1"/>
        <end position="22"/>
    </location>
</feature>
<evidence type="ECO:0000256" key="1">
    <source>
        <dbReference type="SAM" id="Phobius"/>
    </source>
</evidence>
<gene>
    <name evidence="3" type="ORF">SPIL2461_LOCUS1629</name>
</gene>
<feature type="transmembrane region" description="Helical" evidence="1">
    <location>
        <begin position="102"/>
        <end position="122"/>
    </location>
</feature>
<protein>
    <recommendedName>
        <fullName evidence="5">ABC transmembrane type-1 domain-containing protein</fullName>
    </recommendedName>
</protein>
<evidence type="ECO:0000256" key="2">
    <source>
        <dbReference type="SAM" id="SignalP"/>
    </source>
</evidence>
<sequence>MKRRLLLAFTLLWVARSFRVEGDPDSLDVDEDHHSVEPQAQLRKSQDLMARVAKQEHQMPFCLVFFSTISKLLVLLLALGPEAVRKEEPTSGWGRFKANAKVAFQWFLLILFLAVVVMDVVGLWKVFRLCRDNGISWLCTFAAVVIRMSMSSNAQTAFAMNGLAVTYDHHLSFAQCHKSSKQYVPEPGAMQQLMITQKGWPAWILYQLGMCFYMLNMTLLVPAVVVLISLLLGWVPFVIFGSASVLAKAFHWCAMKRSDKATYEALPFNKYEDGEYENMRNLYRHMVRGAQNSHVLAGINLQKDATLQSKYRRDLATYKELGSTEAGILNFAGWQLGGPLAFATAALMASRMLAWLQFGEHSWGAFRTEYWQAVFTFGERHWWSYRDYILSCKDDVISTWGRTPAIAAKLIDVVSRVI</sequence>
<name>A0A812J0G2_SYMPI</name>